<protein>
    <submittedName>
        <fullName evidence="1">Uncharacterized protein</fullName>
    </submittedName>
</protein>
<keyword evidence="2" id="KW-1185">Reference proteome</keyword>
<dbReference type="AlphaFoldDB" id="A0A9Q0VRC7"/>
<reference evidence="1" key="1">
    <citation type="submission" date="2022-11" db="EMBL/GenBank/DDBJ databases">
        <authorList>
            <person name="Hyden B.L."/>
            <person name="Feng K."/>
            <person name="Yates T."/>
            <person name="Jawdy S."/>
            <person name="Smart L.B."/>
            <person name="Muchero W."/>
        </authorList>
    </citation>
    <scope>NUCLEOTIDE SEQUENCE</scope>
    <source>
        <tissue evidence="1">Shoot tip</tissue>
    </source>
</reference>
<comment type="caution">
    <text evidence="1">The sequence shown here is derived from an EMBL/GenBank/DDBJ whole genome shotgun (WGS) entry which is preliminary data.</text>
</comment>
<dbReference type="EMBL" id="JAPFFK010000007">
    <property type="protein sequence ID" value="KAJ6753347.1"/>
    <property type="molecule type" value="Genomic_DNA"/>
</dbReference>
<proteinExistence type="predicted"/>
<accession>A0A9Q0VRC7</accession>
<gene>
    <name evidence="1" type="ORF">OIU79_026224</name>
</gene>
<reference evidence="1" key="2">
    <citation type="journal article" date="2023" name="Int. J. Mol. Sci.">
        <title>De Novo Assembly and Annotation of 11 Diverse Shrub Willow (Salix) Genomes Reveals Novel Gene Organization in Sex-Linked Regions.</title>
        <authorList>
            <person name="Hyden B."/>
            <person name="Feng K."/>
            <person name="Yates T.B."/>
            <person name="Jawdy S."/>
            <person name="Cereghino C."/>
            <person name="Smart L.B."/>
            <person name="Muchero W."/>
        </authorList>
    </citation>
    <scope>NUCLEOTIDE SEQUENCE</scope>
    <source>
        <tissue evidence="1">Shoot tip</tissue>
    </source>
</reference>
<sequence length="26" mass="3121">MLHFEHTIASLLHHFFSVELAKTTYF</sequence>
<dbReference type="Proteomes" id="UP001151532">
    <property type="component" value="Chromosome 16"/>
</dbReference>
<name>A0A9Q0VRC7_SALPP</name>
<evidence type="ECO:0000313" key="1">
    <source>
        <dbReference type="EMBL" id="KAJ6753347.1"/>
    </source>
</evidence>
<organism evidence="1 2">
    <name type="scientific">Salix purpurea</name>
    <name type="common">Purple osier willow</name>
    <dbReference type="NCBI Taxonomy" id="77065"/>
    <lineage>
        <taxon>Eukaryota</taxon>
        <taxon>Viridiplantae</taxon>
        <taxon>Streptophyta</taxon>
        <taxon>Embryophyta</taxon>
        <taxon>Tracheophyta</taxon>
        <taxon>Spermatophyta</taxon>
        <taxon>Magnoliopsida</taxon>
        <taxon>eudicotyledons</taxon>
        <taxon>Gunneridae</taxon>
        <taxon>Pentapetalae</taxon>
        <taxon>rosids</taxon>
        <taxon>fabids</taxon>
        <taxon>Malpighiales</taxon>
        <taxon>Salicaceae</taxon>
        <taxon>Saliceae</taxon>
        <taxon>Salix</taxon>
    </lineage>
</organism>
<evidence type="ECO:0000313" key="2">
    <source>
        <dbReference type="Proteomes" id="UP001151532"/>
    </source>
</evidence>